<name>A0A0B5F8Q9_STRA4</name>
<dbReference type="AlphaFoldDB" id="A0A0B5F8Q9"/>
<dbReference type="KEGG" id="sals:SLNWT_6885"/>
<sequence length="787" mass="82270">MTVKRFRIRRPRWKSPPERPTLLPRFAHPRRWTPRAVAGGLAAALLVAFCATGLSKVEMQTSISSFLPASDGSLTELEKQEAAFGGDPIVVLLETEQPRRLLDTAHLTPQLQLEGKLAELPDAAAVYGPGTALNQIAGQAQDLLAELAGKRDAAQALAVAKAKEDGKSAAQAGAAGKKALNTFDRRYGALVTQGMPTGLPTLTNQGFVQSVIYSGQGVRPQWHFLVPTAHSVAVLVRPRQDMDAASTRALVEGVQKTVDEAKLKADKVTVSGVPVVVSAVGDQVAEEIPLIGGLALLAVGGCFWLVPWTRQSRRLLPLGTTLAAIAVTLALFGWLGRPLSIGVLAFLSVLLGIGSYYPTYLAQRARTRVVVVVACASAASFATLMFSPLPFVRDIGWTLSVGVLLSASLGLVTSRIRRFPDTPPPRTERAAAPRRGGARRAVAATCAALVLACFGWSQLPGLPLDANVESFADGVSAMEDATHVESVMGSSGEVDIVLTGKDVTSPAAVSWMQRAQSTVISGYGDKMRPATSLPTLLTFLGDAPPKGQINSGLRLLPPYLKSAVVTPDKSRSTLLFGVKMNDLTALKSLRNEMSADLPPPPPGYHVQLTGLPLVAVRAEELVSADRVFNNVLGIVTAGAVLLVGLRRRTDALRAVATATIATGIGLAALSLTDTPLSPVTAALGPLTAAVGCEFTVLLSEARRSGSVLLRRSVLLATLSSATGYAVLVASGLAAVREFGVLLAGSVLLALMSAACVVWSTIRPDPPPPAGQPAGTSEKSATTLVGAH</sequence>
<keyword evidence="2" id="KW-0812">Transmembrane</keyword>
<accession>A0A0B5F8Q9</accession>
<gene>
    <name evidence="3" type="ORF">SLNWT_6885</name>
</gene>
<feature type="compositionally biased region" description="Polar residues" evidence="1">
    <location>
        <begin position="776"/>
        <end position="787"/>
    </location>
</feature>
<feature type="transmembrane region" description="Helical" evidence="2">
    <location>
        <begin position="652"/>
        <end position="671"/>
    </location>
</feature>
<evidence type="ECO:0000256" key="2">
    <source>
        <dbReference type="SAM" id="Phobius"/>
    </source>
</evidence>
<dbReference type="PANTHER" id="PTHR33406:SF13">
    <property type="entry name" value="MEMBRANE PROTEIN YDFJ"/>
    <property type="match status" value="1"/>
</dbReference>
<feature type="region of interest" description="Disordered" evidence="1">
    <location>
        <begin position="765"/>
        <end position="787"/>
    </location>
</feature>
<keyword evidence="2" id="KW-0472">Membrane</keyword>
<feature type="transmembrane region" description="Helical" evidence="2">
    <location>
        <begin position="315"/>
        <end position="335"/>
    </location>
</feature>
<keyword evidence="2" id="KW-1133">Transmembrane helix</keyword>
<dbReference type="GO" id="GO:0005886">
    <property type="term" value="C:plasma membrane"/>
    <property type="evidence" value="ECO:0007669"/>
    <property type="project" value="TreeGrafter"/>
</dbReference>
<keyword evidence="4" id="KW-1185">Reference proteome</keyword>
<dbReference type="PANTHER" id="PTHR33406">
    <property type="entry name" value="MEMBRANE PROTEIN MJ1562-RELATED"/>
    <property type="match status" value="1"/>
</dbReference>
<feature type="transmembrane region" description="Helical" evidence="2">
    <location>
        <begin position="627"/>
        <end position="645"/>
    </location>
</feature>
<feature type="transmembrane region" description="Helical" evidence="2">
    <location>
        <begin position="740"/>
        <end position="761"/>
    </location>
</feature>
<dbReference type="SUPFAM" id="SSF82866">
    <property type="entry name" value="Multidrug efflux transporter AcrB transmembrane domain"/>
    <property type="match status" value="2"/>
</dbReference>
<feature type="transmembrane region" description="Helical" evidence="2">
    <location>
        <begin position="713"/>
        <end position="734"/>
    </location>
</feature>
<reference evidence="3 4" key="1">
    <citation type="submission" date="2015-01" db="EMBL/GenBank/DDBJ databases">
        <title>Enhanced salinomycin production by adjusting the supply of polyketide extender units in Streptomyce albus DSM 41398.</title>
        <authorList>
            <person name="Lu C."/>
        </authorList>
    </citation>
    <scope>NUCLEOTIDE SEQUENCE [LARGE SCALE GENOMIC DNA]</scope>
    <source>
        <strain evidence="4">ATCC 21838 / DSM 41398 / FERM P-419 / JCM 4703 / NBRC 107858</strain>
    </source>
</reference>
<feature type="transmembrane region" description="Helical" evidence="2">
    <location>
        <begin position="683"/>
        <end position="701"/>
    </location>
</feature>
<feature type="transmembrane region" description="Helical" evidence="2">
    <location>
        <begin position="341"/>
        <end position="357"/>
    </location>
</feature>
<evidence type="ECO:0000256" key="1">
    <source>
        <dbReference type="SAM" id="MobiDB-lite"/>
    </source>
</evidence>
<dbReference type="EMBL" id="CP010519">
    <property type="protein sequence ID" value="AJE87261.1"/>
    <property type="molecule type" value="Genomic_DNA"/>
</dbReference>
<dbReference type="Proteomes" id="UP000031523">
    <property type="component" value="Chromosome"/>
</dbReference>
<dbReference type="InterPro" id="IPR050545">
    <property type="entry name" value="Mycobact_MmpL"/>
</dbReference>
<feature type="transmembrane region" description="Helical" evidence="2">
    <location>
        <begin position="395"/>
        <end position="416"/>
    </location>
</feature>
<proteinExistence type="predicted"/>
<evidence type="ECO:0000313" key="3">
    <source>
        <dbReference type="EMBL" id="AJE87261.1"/>
    </source>
</evidence>
<organism evidence="3 4">
    <name type="scientific">Streptomyces albus (strain ATCC 21838 / DSM 41398 / FERM P-419 / JCM 4703 / NBRC 107858)</name>
    <dbReference type="NCBI Taxonomy" id="1081613"/>
    <lineage>
        <taxon>Bacteria</taxon>
        <taxon>Bacillati</taxon>
        <taxon>Actinomycetota</taxon>
        <taxon>Actinomycetes</taxon>
        <taxon>Kitasatosporales</taxon>
        <taxon>Streptomycetaceae</taxon>
        <taxon>Streptomyces</taxon>
    </lineage>
</organism>
<feature type="transmembrane region" description="Helical" evidence="2">
    <location>
        <begin position="288"/>
        <end position="308"/>
    </location>
</feature>
<feature type="transmembrane region" description="Helical" evidence="2">
    <location>
        <begin position="437"/>
        <end position="457"/>
    </location>
</feature>
<feature type="transmembrane region" description="Helical" evidence="2">
    <location>
        <begin position="369"/>
        <end position="389"/>
    </location>
</feature>
<protein>
    <submittedName>
        <fullName evidence="3">RND superfamily protein-like exporter</fullName>
    </submittedName>
</protein>
<evidence type="ECO:0000313" key="4">
    <source>
        <dbReference type="Proteomes" id="UP000031523"/>
    </source>
</evidence>